<dbReference type="InterPro" id="IPR002941">
    <property type="entry name" value="DNA_methylase_N4/N6"/>
</dbReference>
<evidence type="ECO:0000256" key="3">
    <source>
        <dbReference type="ARBA" id="ARBA00022679"/>
    </source>
</evidence>
<evidence type="ECO:0000313" key="14">
    <source>
        <dbReference type="Proteomes" id="UP001609219"/>
    </source>
</evidence>
<evidence type="ECO:0000256" key="7">
    <source>
        <dbReference type="ARBA" id="ARBA00049120"/>
    </source>
</evidence>
<proteinExistence type="inferred from homology"/>
<dbReference type="InterPro" id="IPR001091">
    <property type="entry name" value="RM_Methyltransferase"/>
</dbReference>
<keyword evidence="6" id="KW-0238">DNA-binding</keyword>
<dbReference type="PROSITE" id="PS00093">
    <property type="entry name" value="N4_MTASE"/>
    <property type="match status" value="1"/>
</dbReference>
<evidence type="ECO:0000259" key="10">
    <source>
        <dbReference type="Pfam" id="PF01555"/>
    </source>
</evidence>
<evidence type="ECO:0000256" key="9">
    <source>
        <dbReference type="SAM" id="MobiDB-lite"/>
    </source>
</evidence>
<sequence length="343" mass="37143">MSGLPRNQIIVGDALEQLRNLPDNAVDMVLTSPPYFRLRNYEVDGQLGLEDHVDSWVGSLEEVCNEIGRVLVPTGTLWLNVADTFSTHPRQGAKAKGLVLAPEKLAIALQSEGWILRNKIVWAKTNPMPTSVRDRLACTYEVIYVLARNPTYFFDLDNIRVPHRSTASKHQGSATRNRENWRGPNGDDASGLAAMKATGRVGHPFGKNPGDVWQLATSSFRGGHHATYPVTLAARAIRAGCPESRCSSCRLPWKRDVIRALGGVATRAVIGPTCDCNAASEPSIVLDPFIGSGSTAVAAKALQRDWLGIELNPTFAAMANDRIAAEKRTGTTNPRASPDQAAA</sequence>
<dbReference type="SUPFAM" id="SSF53335">
    <property type="entry name" value="S-adenosyl-L-methionine-dependent methyltransferases"/>
    <property type="match status" value="1"/>
</dbReference>
<dbReference type="Proteomes" id="UP001609219">
    <property type="component" value="Unassembled WGS sequence"/>
</dbReference>
<evidence type="ECO:0000256" key="4">
    <source>
        <dbReference type="ARBA" id="ARBA00022691"/>
    </source>
</evidence>
<evidence type="ECO:0000256" key="6">
    <source>
        <dbReference type="ARBA" id="ARBA00023125"/>
    </source>
</evidence>
<evidence type="ECO:0000313" key="11">
    <source>
        <dbReference type="EMBL" id="MFH5227296.1"/>
    </source>
</evidence>
<organism evidence="11 14">
    <name type="scientific">Antrihabitans spumae</name>
    <dbReference type="NCBI Taxonomy" id="3373370"/>
    <lineage>
        <taxon>Bacteria</taxon>
        <taxon>Bacillati</taxon>
        <taxon>Actinomycetota</taxon>
        <taxon>Actinomycetes</taxon>
        <taxon>Mycobacteriales</taxon>
        <taxon>Nocardiaceae</taxon>
        <taxon>Antrihabitans</taxon>
    </lineage>
</organism>
<evidence type="ECO:0000256" key="2">
    <source>
        <dbReference type="ARBA" id="ARBA00022603"/>
    </source>
</evidence>
<accession>A0ABW7JY24</accession>
<dbReference type="InterPro" id="IPR029063">
    <property type="entry name" value="SAM-dependent_MTases_sf"/>
</dbReference>
<keyword evidence="5" id="KW-0680">Restriction system</keyword>
<keyword evidence="14" id="KW-1185">Reference proteome</keyword>
<dbReference type="Gene3D" id="3.40.50.150">
    <property type="entry name" value="Vaccinia Virus protein VP39"/>
    <property type="match status" value="1"/>
</dbReference>
<gene>
    <name evidence="12" type="ORF">ACHIPV_28415</name>
    <name evidence="11" type="ORF">ACHIRB_01655</name>
</gene>
<dbReference type="Proteomes" id="UP001609176">
    <property type="component" value="Unassembled WGS sequence"/>
</dbReference>
<evidence type="ECO:0000256" key="1">
    <source>
        <dbReference type="ARBA" id="ARBA00010203"/>
    </source>
</evidence>
<protein>
    <recommendedName>
        <fullName evidence="8">Methyltransferase</fullName>
        <ecNumber evidence="8">2.1.1.-</ecNumber>
    </recommendedName>
</protein>
<evidence type="ECO:0000313" key="12">
    <source>
        <dbReference type="EMBL" id="MFH5245763.1"/>
    </source>
</evidence>
<evidence type="ECO:0000256" key="5">
    <source>
        <dbReference type="ARBA" id="ARBA00022747"/>
    </source>
</evidence>
<feature type="domain" description="DNA methylase N-4/N-6" evidence="10">
    <location>
        <begin position="26"/>
        <end position="320"/>
    </location>
</feature>
<dbReference type="EMBL" id="JBIMSN010000004">
    <property type="protein sequence ID" value="MFH5227296.1"/>
    <property type="molecule type" value="Genomic_DNA"/>
</dbReference>
<dbReference type="InterPro" id="IPR017985">
    <property type="entry name" value="MeTrfase_CN4_CS"/>
</dbReference>
<reference evidence="13 14" key="1">
    <citation type="submission" date="2024-10" db="EMBL/GenBank/DDBJ databases">
        <authorList>
            <person name="Riesco R."/>
        </authorList>
    </citation>
    <scope>NUCLEOTIDE SEQUENCE [LARGE SCALE GENOMIC DNA]</scope>
    <source>
        <strain evidence="12 13">NCIMB 15448</strain>
        <strain evidence="11 14">NCIMB 15450</strain>
    </source>
</reference>
<dbReference type="EMBL" id="JBIMSP010000096">
    <property type="protein sequence ID" value="MFH5245763.1"/>
    <property type="molecule type" value="Genomic_DNA"/>
</dbReference>
<dbReference type="Pfam" id="PF01555">
    <property type="entry name" value="N6_N4_Mtase"/>
    <property type="match status" value="1"/>
</dbReference>
<comment type="similarity">
    <text evidence="1">Belongs to the N(4)/N(6)-methyltransferase family. N(4) subfamily.</text>
</comment>
<name>A0ABW7JY24_9NOCA</name>
<keyword evidence="3" id="KW-0808">Transferase</keyword>
<dbReference type="RefSeq" id="WP_395126520.1">
    <property type="nucleotide sequence ID" value="NZ_JBIMSN010000004.1"/>
</dbReference>
<keyword evidence="2" id="KW-0489">Methyltransferase</keyword>
<keyword evidence="4" id="KW-0949">S-adenosyl-L-methionine</keyword>
<dbReference type="EC" id="2.1.1.-" evidence="8"/>
<evidence type="ECO:0000313" key="13">
    <source>
        <dbReference type="Proteomes" id="UP001609176"/>
    </source>
</evidence>
<comment type="catalytic activity">
    <reaction evidence="7">
        <text>a 2'-deoxycytidine in DNA + S-adenosyl-L-methionine = an N(4)-methyl-2'-deoxycytidine in DNA + S-adenosyl-L-homocysteine + H(+)</text>
        <dbReference type="Rhea" id="RHEA:16857"/>
        <dbReference type="Rhea" id="RHEA-COMP:11369"/>
        <dbReference type="Rhea" id="RHEA-COMP:13674"/>
        <dbReference type="ChEBI" id="CHEBI:15378"/>
        <dbReference type="ChEBI" id="CHEBI:57856"/>
        <dbReference type="ChEBI" id="CHEBI:59789"/>
        <dbReference type="ChEBI" id="CHEBI:85452"/>
        <dbReference type="ChEBI" id="CHEBI:137933"/>
        <dbReference type="EC" id="2.1.1.113"/>
    </reaction>
</comment>
<comment type="caution">
    <text evidence="11">The sequence shown here is derived from an EMBL/GenBank/DDBJ whole genome shotgun (WGS) entry which is preliminary data.</text>
</comment>
<feature type="region of interest" description="Disordered" evidence="9">
    <location>
        <begin position="165"/>
        <end position="185"/>
    </location>
</feature>
<dbReference type="PRINTS" id="PR00508">
    <property type="entry name" value="S21N4MTFRASE"/>
</dbReference>
<evidence type="ECO:0000256" key="8">
    <source>
        <dbReference type="RuleBase" id="RU362026"/>
    </source>
</evidence>